<evidence type="ECO:0000313" key="1">
    <source>
        <dbReference type="EnsemblMetazoa" id="GAUT005044-PA"/>
    </source>
</evidence>
<organism evidence="1 2">
    <name type="scientific">Glossina austeni</name>
    <name type="common">Savannah tsetse fly</name>
    <dbReference type="NCBI Taxonomy" id="7395"/>
    <lineage>
        <taxon>Eukaryota</taxon>
        <taxon>Metazoa</taxon>
        <taxon>Ecdysozoa</taxon>
        <taxon>Arthropoda</taxon>
        <taxon>Hexapoda</taxon>
        <taxon>Insecta</taxon>
        <taxon>Pterygota</taxon>
        <taxon>Neoptera</taxon>
        <taxon>Endopterygota</taxon>
        <taxon>Diptera</taxon>
        <taxon>Brachycera</taxon>
        <taxon>Muscomorpha</taxon>
        <taxon>Hippoboscoidea</taxon>
        <taxon>Glossinidae</taxon>
        <taxon>Glossina</taxon>
    </lineage>
</organism>
<proteinExistence type="predicted"/>
<name>A0A1A9UHI9_GLOAU</name>
<sequence length="167" mass="18218">MLGHVDDIVIMPPISWISSTNILPIRPPSYIAPGPSSANIFKVSPNWGRFHLDFICGLLSAGELLLELPWVLLQSLFNLTFLNASTSTRILPSFLYSRPITSTQDSHCCLKLITQLNNLSRVRPASLRFRITQTGILANATAASGCNSLPSTTNFAQPLPVATLQQS</sequence>
<dbReference type="EnsemblMetazoa" id="GAUT005044-RA">
    <property type="protein sequence ID" value="GAUT005044-PA"/>
    <property type="gene ID" value="GAUT005044"/>
</dbReference>
<keyword evidence="2" id="KW-1185">Reference proteome</keyword>
<dbReference type="STRING" id="7395.A0A1A9UHI9"/>
<dbReference type="Proteomes" id="UP000078200">
    <property type="component" value="Unassembled WGS sequence"/>
</dbReference>
<protein>
    <submittedName>
        <fullName evidence="1">Uncharacterized protein</fullName>
    </submittedName>
</protein>
<accession>A0A1A9UHI9</accession>
<evidence type="ECO:0000313" key="2">
    <source>
        <dbReference type="Proteomes" id="UP000078200"/>
    </source>
</evidence>
<dbReference type="AlphaFoldDB" id="A0A1A9UHI9"/>
<dbReference type="VEuPathDB" id="VectorBase:GAUT005044"/>
<reference evidence="1" key="1">
    <citation type="submission" date="2020-05" db="UniProtKB">
        <authorList>
            <consortium name="EnsemblMetazoa"/>
        </authorList>
    </citation>
    <scope>IDENTIFICATION</scope>
    <source>
        <strain evidence="1">TTRI</strain>
    </source>
</reference>